<dbReference type="EMBL" id="ADWQ01000004">
    <property type="protein sequence ID" value="EFU36829.1"/>
    <property type="molecule type" value="Genomic_DNA"/>
</dbReference>
<evidence type="ECO:0000313" key="2">
    <source>
        <dbReference type="Proteomes" id="UP000005056"/>
    </source>
</evidence>
<organism evidence="1 2">
    <name type="scientific">Escherichia coli MS 85-1</name>
    <dbReference type="NCBI Taxonomy" id="679202"/>
    <lineage>
        <taxon>Bacteria</taxon>
        <taxon>Pseudomonadati</taxon>
        <taxon>Pseudomonadota</taxon>
        <taxon>Gammaproteobacteria</taxon>
        <taxon>Enterobacterales</taxon>
        <taxon>Enterobacteriaceae</taxon>
        <taxon>Escherichia</taxon>
    </lineage>
</organism>
<proteinExistence type="predicted"/>
<dbReference type="InterPro" id="IPR057801">
    <property type="entry name" value="YqgH-like"/>
</dbReference>
<dbReference type="Proteomes" id="UP000005056">
    <property type="component" value="Unassembled WGS sequence"/>
</dbReference>
<evidence type="ECO:0000313" key="1">
    <source>
        <dbReference type="EMBL" id="EFU36829.1"/>
    </source>
</evidence>
<comment type="caution">
    <text evidence="1">The sequence shown here is derived from an EMBL/GenBank/DDBJ whole genome shotgun (WGS) entry which is preliminary data.</text>
</comment>
<reference evidence="1 2" key="1">
    <citation type="submission" date="2010-09" db="EMBL/GenBank/DDBJ databases">
        <authorList>
            <person name="Weinstock G."/>
            <person name="Sodergren E."/>
            <person name="Clifton S."/>
            <person name="Fulton L."/>
            <person name="Fulton B."/>
            <person name="Courtney L."/>
            <person name="Fronick C."/>
            <person name="Harrison M."/>
            <person name="Strong C."/>
            <person name="Farmer C."/>
            <person name="Delahaunty K."/>
            <person name="Markovic C."/>
            <person name="Hall O."/>
            <person name="Minx P."/>
            <person name="Tomlinson C."/>
            <person name="Mitreva M."/>
            <person name="Hou S."/>
            <person name="Chen J."/>
            <person name="Wollam A."/>
            <person name="Pepin K.H."/>
            <person name="Johnson M."/>
            <person name="Bhonagiri V."/>
            <person name="Zhang X."/>
            <person name="Suruliraj S."/>
            <person name="Warren W."/>
            <person name="Chinwalla A."/>
            <person name="Mardis E.R."/>
            <person name="Wilson R.K."/>
        </authorList>
    </citation>
    <scope>NUCLEOTIDE SEQUENCE [LARGE SCALE GENOMIC DNA]</scope>
    <source>
        <strain evidence="1 2">MS 85-1</strain>
    </source>
</reference>
<protein>
    <submittedName>
        <fullName evidence="1">Uncharacterized protein</fullName>
    </submittedName>
</protein>
<accession>A0AAN3MCQ6</accession>
<sequence>MFDFLIMTVWCRRWLVCSQSPGLHALAKGAMIARIFSSLYGVCPMHATSLHSLAYRRFARNVSLSMLLLMR</sequence>
<name>A0AAN3MCQ6_ECOLX</name>
<dbReference type="AlphaFoldDB" id="A0AAN3MCQ6"/>
<gene>
    <name evidence="1" type="ORF">HMPREF9350_01489</name>
</gene>
<dbReference type="Pfam" id="PF23506">
    <property type="entry name" value="YqgH"/>
    <property type="match status" value="1"/>
</dbReference>